<keyword evidence="1" id="KW-1185">Reference proteome</keyword>
<name>A0A1I7YPZ0_9BILA</name>
<sequence>MLCLAATKSFEAIISLLGKTFLANVPEEQISLMNTVLSGNVLNYVIVENFTP</sequence>
<accession>A0A1I7YPZ0</accession>
<proteinExistence type="predicted"/>
<reference evidence="2" key="1">
    <citation type="submission" date="2016-11" db="UniProtKB">
        <authorList>
            <consortium name="WormBaseParasite"/>
        </authorList>
    </citation>
    <scope>IDENTIFICATION</scope>
</reference>
<dbReference type="WBParaSite" id="L893_g18526.t1">
    <property type="protein sequence ID" value="L893_g18526.t1"/>
    <property type="gene ID" value="L893_g18526"/>
</dbReference>
<evidence type="ECO:0000313" key="1">
    <source>
        <dbReference type="Proteomes" id="UP000095287"/>
    </source>
</evidence>
<protein>
    <submittedName>
        <fullName evidence="2">Uncharacterized protein</fullName>
    </submittedName>
</protein>
<organism evidence="1 2">
    <name type="scientific">Steinernema glaseri</name>
    <dbReference type="NCBI Taxonomy" id="37863"/>
    <lineage>
        <taxon>Eukaryota</taxon>
        <taxon>Metazoa</taxon>
        <taxon>Ecdysozoa</taxon>
        <taxon>Nematoda</taxon>
        <taxon>Chromadorea</taxon>
        <taxon>Rhabditida</taxon>
        <taxon>Tylenchina</taxon>
        <taxon>Panagrolaimomorpha</taxon>
        <taxon>Strongyloidoidea</taxon>
        <taxon>Steinernematidae</taxon>
        <taxon>Steinernema</taxon>
    </lineage>
</organism>
<evidence type="ECO:0000313" key="2">
    <source>
        <dbReference type="WBParaSite" id="L893_g18526.t1"/>
    </source>
</evidence>
<dbReference type="Proteomes" id="UP000095287">
    <property type="component" value="Unplaced"/>
</dbReference>
<dbReference type="AlphaFoldDB" id="A0A1I7YPZ0"/>